<sequence length="106" mass="11408">MATVNIITDSTLNHHSRPLYPGRRRRRHITVTTIVTTTVTATATTTVVPTVNVTVAPSPPLFSVILEQNGPVMILLLVAATTVAYNIIASAETLRGWTQRDNGGSE</sequence>
<proteinExistence type="predicted"/>
<reference evidence="1 2" key="1">
    <citation type="journal article" date="2022" name="New Phytol.">
        <title>Ecological generalism drives hyperdiversity of secondary metabolite gene clusters in xylarialean endophytes.</title>
        <authorList>
            <person name="Franco M.E.E."/>
            <person name="Wisecaver J.H."/>
            <person name="Arnold A.E."/>
            <person name="Ju Y.M."/>
            <person name="Slot J.C."/>
            <person name="Ahrendt S."/>
            <person name="Moore L.P."/>
            <person name="Eastman K.E."/>
            <person name="Scott K."/>
            <person name="Konkel Z."/>
            <person name="Mondo S.J."/>
            <person name="Kuo A."/>
            <person name="Hayes R.D."/>
            <person name="Haridas S."/>
            <person name="Andreopoulos B."/>
            <person name="Riley R."/>
            <person name="LaButti K."/>
            <person name="Pangilinan J."/>
            <person name="Lipzen A."/>
            <person name="Amirebrahimi M."/>
            <person name="Yan J."/>
            <person name="Adam C."/>
            <person name="Keymanesh K."/>
            <person name="Ng V."/>
            <person name="Louie K."/>
            <person name="Northen T."/>
            <person name="Drula E."/>
            <person name="Henrissat B."/>
            <person name="Hsieh H.M."/>
            <person name="Youens-Clark K."/>
            <person name="Lutzoni F."/>
            <person name="Miadlikowska J."/>
            <person name="Eastwood D.C."/>
            <person name="Hamelin R.C."/>
            <person name="Grigoriev I.V."/>
            <person name="U'Ren J.M."/>
        </authorList>
    </citation>
    <scope>NUCLEOTIDE SEQUENCE [LARGE SCALE GENOMIC DNA]</scope>
    <source>
        <strain evidence="1 2">CBS 119005</strain>
    </source>
</reference>
<evidence type="ECO:0000313" key="1">
    <source>
        <dbReference type="EMBL" id="KAI4858870.1"/>
    </source>
</evidence>
<gene>
    <name evidence="1" type="ORF">F4820DRAFT_454438</name>
</gene>
<keyword evidence="2" id="KW-1185">Reference proteome</keyword>
<accession>A0ACB9YIL2</accession>
<comment type="caution">
    <text evidence="1">The sequence shown here is derived from an EMBL/GenBank/DDBJ whole genome shotgun (WGS) entry which is preliminary data.</text>
</comment>
<dbReference type="EMBL" id="MU393678">
    <property type="protein sequence ID" value="KAI4858870.1"/>
    <property type="molecule type" value="Genomic_DNA"/>
</dbReference>
<organism evidence="1 2">
    <name type="scientific">Hypoxylon rubiginosum</name>
    <dbReference type="NCBI Taxonomy" id="110542"/>
    <lineage>
        <taxon>Eukaryota</taxon>
        <taxon>Fungi</taxon>
        <taxon>Dikarya</taxon>
        <taxon>Ascomycota</taxon>
        <taxon>Pezizomycotina</taxon>
        <taxon>Sordariomycetes</taxon>
        <taxon>Xylariomycetidae</taxon>
        <taxon>Xylariales</taxon>
        <taxon>Hypoxylaceae</taxon>
        <taxon>Hypoxylon</taxon>
    </lineage>
</organism>
<evidence type="ECO:0000313" key="2">
    <source>
        <dbReference type="Proteomes" id="UP001497700"/>
    </source>
</evidence>
<name>A0ACB9YIL2_9PEZI</name>
<protein>
    <submittedName>
        <fullName evidence="1">Uncharacterized protein</fullName>
    </submittedName>
</protein>
<dbReference type="Proteomes" id="UP001497700">
    <property type="component" value="Unassembled WGS sequence"/>
</dbReference>